<reference evidence="3" key="1">
    <citation type="journal article" date="2019" name="Int. J. Syst. Evol. Microbiol.">
        <title>The Global Catalogue of Microorganisms (GCM) 10K type strain sequencing project: providing services to taxonomists for standard genome sequencing and annotation.</title>
        <authorList>
            <consortium name="The Broad Institute Genomics Platform"/>
            <consortium name="The Broad Institute Genome Sequencing Center for Infectious Disease"/>
            <person name="Wu L."/>
            <person name="Ma J."/>
        </authorList>
    </citation>
    <scope>NUCLEOTIDE SEQUENCE [LARGE SCALE GENOMIC DNA]</scope>
    <source>
        <strain evidence="3">KCTC 32255</strain>
    </source>
</reference>
<comment type="caution">
    <text evidence="2">The sequence shown here is derived from an EMBL/GenBank/DDBJ whole genome shotgun (WGS) entry which is preliminary data.</text>
</comment>
<protein>
    <submittedName>
        <fullName evidence="2">Uncharacterized protein</fullName>
    </submittedName>
</protein>
<feature type="region of interest" description="Disordered" evidence="1">
    <location>
        <begin position="28"/>
        <end position="73"/>
    </location>
</feature>
<dbReference type="EMBL" id="JBHSXX010000001">
    <property type="protein sequence ID" value="MFC6865872.1"/>
    <property type="molecule type" value="Genomic_DNA"/>
</dbReference>
<evidence type="ECO:0000256" key="1">
    <source>
        <dbReference type="SAM" id="MobiDB-lite"/>
    </source>
</evidence>
<organism evidence="2 3">
    <name type="scientific">Haloechinothrix salitolerans</name>
    <dbReference type="NCBI Taxonomy" id="926830"/>
    <lineage>
        <taxon>Bacteria</taxon>
        <taxon>Bacillati</taxon>
        <taxon>Actinomycetota</taxon>
        <taxon>Actinomycetes</taxon>
        <taxon>Pseudonocardiales</taxon>
        <taxon>Pseudonocardiaceae</taxon>
        <taxon>Haloechinothrix</taxon>
    </lineage>
</organism>
<dbReference type="RefSeq" id="WP_390221001.1">
    <property type="nucleotide sequence ID" value="NZ_JBHSXX010000001.1"/>
</dbReference>
<sequence>MAFPVAAGLAGRQRAVALGRRDDQRVRLPERGRLRAGVSDAGARGRPVTHLPAAPVTGEDHGPDGSAGADARHLAPAAGLAACPAPHSSASVDRHLARADWAHGPGHCQASSRHRP</sequence>
<gene>
    <name evidence="2" type="ORF">ACFQGD_01790</name>
</gene>
<proteinExistence type="predicted"/>
<name>A0ABW2BS73_9PSEU</name>
<keyword evidence="3" id="KW-1185">Reference proteome</keyword>
<dbReference type="Proteomes" id="UP001596337">
    <property type="component" value="Unassembled WGS sequence"/>
</dbReference>
<accession>A0ABW2BS73</accession>
<evidence type="ECO:0000313" key="3">
    <source>
        <dbReference type="Proteomes" id="UP001596337"/>
    </source>
</evidence>
<evidence type="ECO:0000313" key="2">
    <source>
        <dbReference type="EMBL" id="MFC6865872.1"/>
    </source>
</evidence>